<evidence type="ECO:0000313" key="2">
    <source>
        <dbReference type="EMBL" id="OMJ67003.1"/>
    </source>
</evidence>
<accession>A0A1R2AR41</accession>
<proteinExistence type="predicted"/>
<keyword evidence="1" id="KW-0812">Transmembrane</keyword>
<keyword evidence="1" id="KW-0472">Membrane</keyword>
<keyword evidence="3" id="KW-1185">Reference proteome</keyword>
<name>A0A1R2AR41_9CILI</name>
<organism evidence="2 3">
    <name type="scientific">Stentor coeruleus</name>
    <dbReference type="NCBI Taxonomy" id="5963"/>
    <lineage>
        <taxon>Eukaryota</taxon>
        <taxon>Sar</taxon>
        <taxon>Alveolata</taxon>
        <taxon>Ciliophora</taxon>
        <taxon>Postciliodesmatophora</taxon>
        <taxon>Heterotrichea</taxon>
        <taxon>Heterotrichida</taxon>
        <taxon>Stentoridae</taxon>
        <taxon>Stentor</taxon>
    </lineage>
</organism>
<dbReference type="AlphaFoldDB" id="A0A1R2AR41"/>
<gene>
    <name evidence="2" type="ORF">SteCoe_35961</name>
</gene>
<reference evidence="2 3" key="1">
    <citation type="submission" date="2016-11" db="EMBL/GenBank/DDBJ databases">
        <title>The macronuclear genome of Stentor coeruleus: a giant cell with tiny introns.</title>
        <authorList>
            <person name="Slabodnick M."/>
            <person name="Ruby J.G."/>
            <person name="Reiff S.B."/>
            <person name="Swart E.C."/>
            <person name="Gosai S."/>
            <person name="Prabakaran S."/>
            <person name="Witkowska E."/>
            <person name="Larue G.E."/>
            <person name="Fisher S."/>
            <person name="Freeman R.M."/>
            <person name="Gunawardena J."/>
            <person name="Chu W."/>
            <person name="Stover N.A."/>
            <person name="Gregory B.D."/>
            <person name="Nowacki M."/>
            <person name="Derisi J."/>
            <person name="Roy S.W."/>
            <person name="Marshall W.F."/>
            <person name="Sood P."/>
        </authorList>
    </citation>
    <scope>NUCLEOTIDE SEQUENCE [LARGE SCALE GENOMIC DNA]</scope>
    <source>
        <strain evidence="2">WM001</strain>
    </source>
</reference>
<evidence type="ECO:0000256" key="1">
    <source>
        <dbReference type="SAM" id="Phobius"/>
    </source>
</evidence>
<dbReference type="Proteomes" id="UP000187209">
    <property type="component" value="Unassembled WGS sequence"/>
</dbReference>
<comment type="caution">
    <text evidence="2">The sequence shown here is derived from an EMBL/GenBank/DDBJ whole genome shotgun (WGS) entry which is preliminary data.</text>
</comment>
<protein>
    <submittedName>
        <fullName evidence="2">Uncharacterized protein</fullName>
    </submittedName>
</protein>
<evidence type="ECO:0000313" key="3">
    <source>
        <dbReference type="Proteomes" id="UP000187209"/>
    </source>
</evidence>
<keyword evidence="1" id="KW-1133">Transmembrane helix</keyword>
<feature type="transmembrane region" description="Helical" evidence="1">
    <location>
        <begin position="15"/>
        <end position="36"/>
    </location>
</feature>
<sequence length="126" mass="14822">MENSKKISSQDEKNYWYLSWWILPMGATIGLGPSLYSSYNKAKIQKAYQQGKERTLGKYLLAFWVFSFLGDKAVNYYNKNIMKHFLGQSPDKYPIKDRNFIMQYNKNDPIDDIEMLKKIASDDEDP</sequence>
<dbReference type="EMBL" id="MPUH01001585">
    <property type="protein sequence ID" value="OMJ67003.1"/>
    <property type="molecule type" value="Genomic_DNA"/>
</dbReference>